<dbReference type="Pfam" id="PF01223">
    <property type="entry name" value="Endonuclease_NS"/>
    <property type="match status" value="1"/>
</dbReference>
<evidence type="ECO:0000313" key="8">
    <source>
        <dbReference type="EMBL" id="VEN40215.1"/>
    </source>
</evidence>
<keyword evidence="3" id="KW-0378">Hydrolase</keyword>
<name>A0A653BX48_CALMS</name>
<evidence type="ECO:0000313" key="9">
    <source>
        <dbReference type="Proteomes" id="UP000410492"/>
    </source>
</evidence>
<evidence type="ECO:0000259" key="7">
    <source>
        <dbReference type="SMART" id="SM00892"/>
    </source>
</evidence>
<feature type="binding site" evidence="5">
    <location>
        <position position="260"/>
    </location>
    <ligand>
        <name>Mg(2+)</name>
        <dbReference type="ChEBI" id="CHEBI:18420"/>
        <note>catalytic</note>
    </ligand>
</feature>
<dbReference type="InterPro" id="IPR001604">
    <property type="entry name" value="Endo_G_ENPP1-like_dom"/>
</dbReference>
<dbReference type="GO" id="GO:0004521">
    <property type="term" value="F:RNA endonuclease activity"/>
    <property type="evidence" value="ECO:0007669"/>
    <property type="project" value="TreeGrafter"/>
</dbReference>
<dbReference type="PANTHER" id="PTHR13966:SF19">
    <property type="entry name" value="NUCLEASE EXOG, MITOCHONDRIAL"/>
    <property type="match status" value="1"/>
</dbReference>
<evidence type="ECO:0000256" key="6">
    <source>
        <dbReference type="SAM" id="SignalP"/>
    </source>
</evidence>
<dbReference type="SMART" id="SM00892">
    <property type="entry name" value="Endonuclease_NS"/>
    <property type="match status" value="1"/>
</dbReference>
<dbReference type="EMBL" id="CAACVG010006393">
    <property type="protein sequence ID" value="VEN40215.1"/>
    <property type="molecule type" value="Genomic_DNA"/>
</dbReference>
<dbReference type="PANTHER" id="PTHR13966">
    <property type="entry name" value="ENDONUCLEASE RELATED"/>
    <property type="match status" value="1"/>
</dbReference>
<protein>
    <recommendedName>
        <fullName evidence="7">DNA/RNA non-specific endonuclease/pyrophosphatase/phosphodiesterase domain-containing protein</fullName>
    </recommendedName>
</protein>
<feature type="signal peptide" evidence="6">
    <location>
        <begin position="1"/>
        <end position="21"/>
    </location>
</feature>
<dbReference type="InterPro" id="IPR044929">
    <property type="entry name" value="DNA/RNA_non-sp_Endonuclease_sf"/>
</dbReference>
<dbReference type="GO" id="GO:0005743">
    <property type="term" value="C:mitochondrial inner membrane"/>
    <property type="evidence" value="ECO:0007669"/>
    <property type="project" value="TreeGrafter"/>
</dbReference>
<proteinExistence type="inferred from homology"/>
<dbReference type="GO" id="GO:0000014">
    <property type="term" value="F:single-stranded DNA endodeoxyribonuclease activity"/>
    <property type="evidence" value="ECO:0007669"/>
    <property type="project" value="TreeGrafter"/>
</dbReference>
<evidence type="ECO:0000256" key="3">
    <source>
        <dbReference type="ARBA" id="ARBA00022759"/>
    </source>
</evidence>
<dbReference type="CDD" id="cd00091">
    <property type="entry name" value="NUC"/>
    <property type="match status" value="1"/>
</dbReference>
<accession>A0A653BX48</accession>
<dbReference type="OrthoDB" id="5960141at2759"/>
<dbReference type="GO" id="GO:0046872">
    <property type="term" value="F:metal ion binding"/>
    <property type="evidence" value="ECO:0007669"/>
    <property type="project" value="UniProtKB-KW"/>
</dbReference>
<gene>
    <name evidence="8" type="ORF">CALMAC_LOCUS4449</name>
</gene>
<feature type="chain" id="PRO_5025015268" description="DNA/RNA non-specific endonuclease/pyrophosphatase/phosphodiesterase domain-containing protein" evidence="6">
    <location>
        <begin position="22"/>
        <end position="401"/>
    </location>
</feature>
<keyword evidence="9" id="KW-1185">Reference proteome</keyword>
<evidence type="ECO:0000256" key="5">
    <source>
        <dbReference type="PIRSR" id="PIRSR640255-2"/>
    </source>
</evidence>
<evidence type="ECO:0000256" key="1">
    <source>
        <dbReference type="ARBA" id="ARBA00010052"/>
    </source>
</evidence>
<dbReference type="SUPFAM" id="SSF54060">
    <property type="entry name" value="His-Me finger endonucleases"/>
    <property type="match status" value="1"/>
</dbReference>
<organism evidence="8 9">
    <name type="scientific">Callosobruchus maculatus</name>
    <name type="common">Southern cowpea weevil</name>
    <name type="synonym">Pulse bruchid</name>
    <dbReference type="NCBI Taxonomy" id="64391"/>
    <lineage>
        <taxon>Eukaryota</taxon>
        <taxon>Metazoa</taxon>
        <taxon>Ecdysozoa</taxon>
        <taxon>Arthropoda</taxon>
        <taxon>Hexapoda</taxon>
        <taxon>Insecta</taxon>
        <taxon>Pterygota</taxon>
        <taxon>Neoptera</taxon>
        <taxon>Endopterygota</taxon>
        <taxon>Coleoptera</taxon>
        <taxon>Polyphaga</taxon>
        <taxon>Cucujiformia</taxon>
        <taxon>Chrysomeloidea</taxon>
        <taxon>Chrysomelidae</taxon>
        <taxon>Bruchinae</taxon>
        <taxon>Bruchini</taxon>
        <taxon>Callosobruchus</taxon>
    </lineage>
</organism>
<reference evidence="8 9" key="1">
    <citation type="submission" date="2019-01" db="EMBL/GenBank/DDBJ databases">
        <authorList>
            <person name="Sayadi A."/>
        </authorList>
    </citation>
    <scope>NUCLEOTIDE SEQUENCE [LARGE SCALE GENOMIC DNA]</scope>
</reference>
<keyword evidence="2" id="KW-0540">Nuclease</keyword>
<dbReference type="InterPro" id="IPR040255">
    <property type="entry name" value="Non-specific_endonuclease"/>
</dbReference>
<dbReference type="Proteomes" id="UP000410492">
    <property type="component" value="Unassembled WGS sequence"/>
</dbReference>
<comment type="similarity">
    <text evidence="1">Belongs to the DNA/RNA non-specific endonuclease family.</text>
</comment>
<dbReference type="GO" id="GO:0006309">
    <property type="term" value="P:apoptotic DNA fragmentation"/>
    <property type="evidence" value="ECO:0007669"/>
    <property type="project" value="TreeGrafter"/>
</dbReference>
<dbReference type="Gene3D" id="3.40.570.10">
    <property type="entry name" value="Extracellular Endonuclease, subunit A"/>
    <property type="match status" value="1"/>
</dbReference>
<feature type="domain" description="DNA/RNA non-specific endonuclease/pyrophosphatase/phosphodiesterase" evidence="7">
    <location>
        <begin position="139"/>
        <end position="384"/>
    </location>
</feature>
<dbReference type="GO" id="GO:0005634">
    <property type="term" value="C:nucleus"/>
    <property type="evidence" value="ECO:0007669"/>
    <property type="project" value="TreeGrafter"/>
</dbReference>
<dbReference type="FunFam" id="3.40.570.10:FF:000007">
    <property type="entry name" value="Alkaline nuclease"/>
    <property type="match status" value="1"/>
</dbReference>
<dbReference type="InterPro" id="IPR044925">
    <property type="entry name" value="His-Me_finger_sf"/>
</dbReference>
<sequence>MKIYLFAVLAFNACYNHAVLADCEIDPHVKNAPLVIKHRSTSFIYPHNGSETVSFAESEVVDLSCPGRNVVIGGKHINQSVVEATCISKTAFKINGNEYHWPEIKCSAILYAHVRKTKRQCGYGFMETEVGFQVDENRFITTYSVCFDNVNQNTMYSFFNLTSEIASAARGVPRPNFYEDKGFYHVGGVPVYKLYARTGQRKTINTLLGLHYSSTKYIQNGAWLFLARGHLTAKADFVYAAQQDSTFRFLNVAPQWQSFNGKNWERVESSTRAYAVKHETYLLIWTGTHGVATLPHESTGEEVKLYLYVDGEKRGIPVPALYWKLIYSPISKQGVVLIGHNNPYEKSIGKHVICPDVSDKIEWVSWNRTNIRDGYSYACEVESFRKVVKYAPKVYVTGLLV</sequence>
<keyword evidence="5" id="KW-0479">Metal-binding</keyword>
<keyword evidence="6" id="KW-0732">Signal</keyword>
<feature type="active site" description="Proton acceptor" evidence="4">
    <location>
        <position position="230"/>
    </location>
</feature>
<evidence type="ECO:0000256" key="4">
    <source>
        <dbReference type="PIRSR" id="PIRSR640255-1"/>
    </source>
</evidence>
<dbReference type="GO" id="GO:0003676">
    <property type="term" value="F:nucleic acid binding"/>
    <property type="evidence" value="ECO:0007669"/>
    <property type="project" value="InterPro"/>
</dbReference>
<keyword evidence="3" id="KW-0255">Endonuclease</keyword>
<dbReference type="AlphaFoldDB" id="A0A653BX48"/>
<evidence type="ECO:0000256" key="2">
    <source>
        <dbReference type="ARBA" id="ARBA00022722"/>
    </source>
</evidence>